<comment type="caution">
    <text evidence="3">The sequence shown here is derived from an EMBL/GenBank/DDBJ whole genome shotgun (WGS) entry which is preliminary data.</text>
</comment>
<keyword evidence="2" id="KW-0472">Membrane</keyword>
<accession>A0A2R6NWD3</accession>
<dbReference type="InterPro" id="IPR036514">
    <property type="entry name" value="SGNH_hydro_sf"/>
</dbReference>
<feature type="compositionally biased region" description="Pro residues" evidence="1">
    <location>
        <begin position="105"/>
        <end position="115"/>
    </location>
</feature>
<dbReference type="Proteomes" id="UP000186601">
    <property type="component" value="Unassembled WGS sequence"/>
</dbReference>
<dbReference type="EMBL" id="MLYV02000770">
    <property type="protein sequence ID" value="PSR77862.1"/>
    <property type="molecule type" value="Genomic_DNA"/>
</dbReference>
<evidence type="ECO:0000313" key="4">
    <source>
        <dbReference type="Proteomes" id="UP000186601"/>
    </source>
</evidence>
<proteinExistence type="predicted"/>
<keyword evidence="2" id="KW-0812">Transmembrane</keyword>
<reference evidence="3 4" key="1">
    <citation type="submission" date="2018-02" db="EMBL/GenBank/DDBJ databases">
        <title>Genome sequence of the basidiomycete white-rot fungus Phlebia centrifuga.</title>
        <authorList>
            <person name="Granchi Z."/>
            <person name="Peng M."/>
            <person name="de Vries R.P."/>
            <person name="Hilden K."/>
            <person name="Makela M.R."/>
            <person name="Grigoriev I."/>
            <person name="Riley R."/>
        </authorList>
    </citation>
    <scope>NUCLEOTIDE SEQUENCE [LARGE SCALE GENOMIC DNA]</scope>
    <source>
        <strain evidence="3 4">FBCC195</strain>
    </source>
</reference>
<organism evidence="3 4">
    <name type="scientific">Hermanssonia centrifuga</name>
    <dbReference type="NCBI Taxonomy" id="98765"/>
    <lineage>
        <taxon>Eukaryota</taxon>
        <taxon>Fungi</taxon>
        <taxon>Dikarya</taxon>
        <taxon>Basidiomycota</taxon>
        <taxon>Agaricomycotina</taxon>
        <taxon>Agaricomycetes</taxon>
        <taxon>Polyporales</taxon>
        <taxon>Meruliaceae</taxon>
        <taxon>Hermanssonia</taxon>
    </lineage>
</organism>
<keyword evidence="4" id="KW-1185">Reference proteome</keyword>
<evidence type="ECO:0000256" key="2">
    <source>
        <dbReference type="SAM" id="Phobius"/>
    </source>
</evidence>
<protein>
    <submittedName>
        <fullName evidence="3">Uncharacterized protein</fullName>
    </submittedName>
</protein>
<evidence type="ECO:0000313" key="3">
    <source>
        <dbReference type="EMBL" id="PSR77862.1"/>
    </source>
</evidence>
<dbReference type="AlphaFoldDB" id="A0A2R6NWD3"/>
<dbReference type="OrthoDB" id="1600564at2759"/>
<evidence type="ECO:0000256" key="1">
    <source>
        <dbReference type="SAM" id="MobiDB-lite"/>
    </source>
</evidence>
<name>A0A2R6NWD3_9APHY</name>
<feature type="transmembrane region" description="Helical" evidence="2">
    <location>
        <begin position="22"/>
        <end position="44"/>
    </location>
</feature>
<dbReference type="Gene3D" id="3.40.50.1110">
    <property type="entry name" value="SGNH hydrolase"/>
    <property type="match status" value="1"/>
</dbReference>
<sequence>MDASSSKAADVLYPREHGGPSLAAMTLFVSLFLSALITAFYGLVDSSVHPQEYNDGIHLAVSPKCGELSGNVTDANAGLDLRNYKTIVSFGDSYTDGGKQDGSPLNPPIVIPPDPGAGGRSTNGKVWVENIADDFGARLMDYAVYHLPFSVNTGC</sequence>
<gene>
    <name evidence="3" type="ORF">PHLCEN_2v7683</name>
</gene>
<feature type="region of interest" description="Disordered" evidence="1">
    <location>
        <begin position="97"/>
        <end position="122"/>
    </location>
</feature>
<keyword evidence="2" id="KW-1133">Transmembrane helix</keyword>